<feature type="transmembrane region" description="Helical" evidence="1">
    <location>
        <begin position="7"/>
        <end position="27"/>
    </location>
</feature>
<dbReference type="EMBL" id="FXTT01000001">
    <property type="protein sequence ID" value="SMP07796.1"/>
    <property type="molecule type" value="Genomic_DNA"/>
</dbReference>
<protein>
    <recommendedName>
        <fullName evidence="4">DUF4175 domain-containing protein</fullName>
    </recommendedName>
</protein>
<gene>
    <name evidence="2" type="ORF">SAMN06265374_0889</name>
</gene>
<keyword evidence="1" id="KW-0812">Transmembrane</keyword>
<keyword evidence="1" id="KW-0472">Membrane</keyword>
<accession>A0ABY1NES4</accession>
<proteinExistence type="predicted"/>
<comment type="caution">
    <text evidence="2">The sequence shown here is derived from an EMBL/GenBank/DDBJ whole genome shotgun (WGS) entry which is preliminary data.</text>
</comment>
<feature type="transmembrane region" description="Helical" evidence="1">
    <location>
        <begin position="33"/>
        <end position="54"/>
    </location>
</feature>
<organism evidence="2 3">
    <name type="scientific">Roseibium denhamense</name>
    <dbReference type="NCBI Taxonomy" id="76305"/>
    <lineage>
        <taxon>Bacteria</taxon>
        <taxon>Pseudomonadati</taxon>
        <taxon>Pseudomonadota</taxon>
        <taxon>Alphaproteobacteria</taxon>
        <taxon>Hyphomicrobiales</taxon>
        <taxon>Stappiaceae</taxon>
        <taxon>Roseibium</taxon>
    </lineage>
</organism>
<sequence>MRLTPPSVIVFLISLVLFVLAVLPMAGIAVPSIGFSTVWILVASYVVLAAGVLFKGI</sequence>
<reference evidence="2 3" key="1">
    <citation type="submission" date="2017-05" db="EMBL/GenBank/DDBJ databases">
        <authorList>
            <person name="Varghese N."/>
            <person name="Submissions S."/>
        </authorList>
    </citation>
    <scope>NUCLEOTIDE SEQUENCE [LARGE SCALE GENOMIC DNA]</scope>
    <source>
        <strain evidence="2 3">DSM 15949</strain>
    </source>
</reference>
<evidence type="ECO:0000256" key="1">
    <source>
        <dbReference type="SAM" id="Phobius"/>
    </source>
</evidence>
<keyword evidence="3" id="KW-1185">Reference proteome</keyword>
<evidence type="ECO:0000313" key="3">
    <source>
        <dbReference type="Proteomes" id="UP001157914"/>
    </source>
</evidence>
<keyword evidence="1" id="KW-1133">Transmembrane helix</keyword>
<evidence type="ECO:0000313" key="2">
    <source>
        <dbReference type="EMBL" id="SMP07796.1"/>
    </source>
</evidence>
<evidence type="ECO:0008006" key="4">
    <source>
        <dbReference type="Google" id="ProtNLM"/>
    </source>
</evidence>
<dbReference type="Proteomes" id="UP001157914">
    <property type="component" value="Unassembled WGS sequence"/>
</dbReference>
<dbReference type="RefSeq" id="WP_155189409.1">
    <property type="nucleotide sequence ID" value="NZ_BAAAEA010000001.1"/>
</dbReference>
<name>A0ABY1NES4_9HYPH</name>